<dbReference type="RefSeq" id="WP_178087735.1">
    <property type="nucleotide sequence ID" value="NZ_CABFUZ020000148.1"/>
</dbReference>
<dbReference type="SUPFAM" id="SSF54285">
    <property type="entry name" value="MoaD/ThiS"/>
    <property type="match status" value="1"/>
</dbReference>
<keyword evidence="2" id="KW-1185">Reference proteome</keyword>
<dbReference type="CDD" id="cd00565">
    <property type="entry name" value="Ubl_ThiS"/>
    <property type="match status" value="1"/>
</dbReference>
<evidence type="ECO:0000313" key="1">
    <source>
        <dbReference type="EMBL" id="VVM07154.1"/>
    </source>
</evidence>
<dbReference type="Gene3D" id="3.10.20.30">
    <property type="match status" value="1"/>
</dbReference>
<evidence type="ECO:0000313" key="2">
    <source>
        <dbReference type="Proteomes" id="UP000381693"/>
    </source>
</evidence>
<dbReference type="PANTHER" id="PTHR34472">
    <property type="entry name" value="SULFUR CARRIER PROTEIN THIS"/>
    <property type="match status" value="1"/>
</dbReference>
<comment type="caution">
    <text evidence="1">The sequence shown here is derived from an EMBL/GenBank/DDBJ whole genome shotgun (WGS) entry which is preliminary data.</text>
</comment>
<dbReference type="PANTHER" id="PTHR34472:SF1">
    <property type="entry name" value="SULFUR CARRIER PROTEIN THIS"/>
    <property type="match status" value="1"/>
</dbReference>
<accession>A0A5E6MC84</accession>
<dbReference type="Proteomes" id="UP000381693">
    <property type="component" value="Unassembled WGS sequence"/>
</dbReference>
<dbReference type="InterPro" id="IPR016155">
    <property type="entry name" value="Mopterin_synth/thiamin_S_b"/>
</dbReference>
<protein>
    <submittedName>
        <fullName evidence="1">Sulfur carrier protein ThiS</fullName>
    </submittedName>
</protein>
<sequence>MPDECRILVNGKERMIPAGTSVEDLLLSLGYPAKVVLVELNKEVLPRREWAERRLQQEDRVEILRVVAGG</sequence>
<gene>
    <name evidence="1" type="primary">thiS</name>
    <name evidence="1" type="ORF">MAMC_01454</name>
</gene>
<reference evidence="1" key="1">
    <citation type="submission" date="2019-09" db="EMBL/GenBank/DDBJ databases">
        <authorList>
            <person name="Cremers G."/>
        </authorList>
    </citation>
    <scope>NUCLEOTIDE SEQUENCE [LARGE SCALE GENOMIC DNA]</scope>
    <source>
        <strain evidence="1">3B</strain>
    </source>
</reference>
<dbReference type="InterPro" id="IPR012675">
    <property type="entry name" value="Beta-grasp_dom_sf"/>
</dbReference>
<dbReference type="AlphaFoldDB" id="A0A5E6MC84"/>
<dbReference type="InterPro" id="IPR010035">
    <property type="entry name" value="Thi_S"/>
</dbReference>
<dbReference type="Pfam" id="PF02597">
    <property type="entry name" value="ThiS"/>
    <property type="match status" value="1"/>
</dbReference>
<dbReference type="InterPro" id="IPR003749">
    <property type="entry name" value="ThiS/MoaD-like"/>
</dbReference>
<dbReference type="NCBIfam" id="TIGR01683">
    <property type="entry name" value="thiS"/>
    <property type="match status" value="1"/>
</dbReference>
<name>A0A5E6MC84_9BACT</name>
<proteinExistence type="predicted"/>
<organism evidence="1 2">
    <name type="scientific">Methylacidimicrobium cyclopophantes</name>
    <dbReference type="NCBI Taxonomy" id="1041766"/>
    <lineage>
        <taxon>Bacteria</taxon>
        <taxon>Pseudomonadati</taxon>
        <taxon>Verrucomicrobiota</taxon>
        <taxon>Methylacidimicrobium</taxon>
    </lineage>
</organism>
<dbReference type="EMBL" id="CABFUZ020000148">
    <property type="protein sequence ID" value="VVM07154.1"/>
    <property type="molecule type" value="Genomic_DNA"/>
</dbReference>